<dbReference type="RefSeq" id="XP_022133043.1">
    <property type="nucleotide sequence ID" value="XM_022277351.1"/>
</dbReference>
<dbReference type="CDD" id="cd05326">
    <property type="entry name" value="secoisolariciresinol-DH_like_SDR_c"/>
    <property type="match status" value="1"/>
</dbReference>
<dbReference type="InterPro" id="IPR002347">
    <property type="entry name" value="SDR_fam"/>
</dbReference>
<proteinExistence type="inferred from homology"/>
<keyword evidence="2" id="KW-0560">Oxidoreductase</keyword>
<dbReference type="PRINTS" id="PR00081">
    <property type="entry name" value="GDHRDH"/>
</dbReference>
<sequence length="309" mass="32931">MQNALFIYKYASTNPESPQIPIQIARKNLFRDMDESSSAKRLEGKVAIITGGASGFGESTARLFVRHGAKVIVADVQDELGRSLCQELGPEKTVSYVHCDVTSDSDVKNAVDVAVAKYGKLDIMYNNAGITGEMDPTILGTEGENFKKVFEVNVYGGFLGAKHAARVMIPKRRGVILFTASVASVNSGESPHAYAMSKNAVVGLMRNLCVELGEFGIRVNSVSPGAIATPLLRNALGFTEEALEEVIRSTAILKGAVPTAEDVAEAALYLCSDESRVISGHNLVVDGGYSTANLSFSAAVIRKLSSNGY</sequence>
<evidence type="ECO:0000256" key="2">
    <source>
        <dbReference type="ARBA" id="ARBA00023002"/>
    </source>
</evidence>
<dbReference type="KEGG" id="mcha:111005735"/>
<dbReference type="InterPro" id="IPR045309">
    <property type="entry name" value="ABA2-like"/>
</dbReference>
<evidence type="ECO:0000256" key="1">
    <source>
        <dbReference type="ARBA" id="ARBA00006484"/>
    </source>
</evidence>
<comment type="similarity">
    <text evidence="1">Belongs to the short-chain dehydrogenases/reductases (SDR) family.</text>
</comment>
<protein>
    <submittedName>
        <fullName evidence="4">Momilactone A synthase-like</fullName>
    </submittedName>
</protein>
<dbReference type="Gene3D" id="3.40.50.720">
    <property type="entry name" value="NAD(P)-binding Rossmann-like Domain"/>
    <property type="match status" value="1"/>
</dbReference>
<dbReference type="OrthoDB" id="294295at2759"/>
<dbReference type="FunFam" id="3.40.50.720:FF:000084">
    <property type="entry name" value="Short-chain dehydrogenase reductase"/>
    <property type="match status" value="1"/>
</dbReference>
<evidence type="ECO:0000313" key="4">
    <source>
        <dbReference type="RefSeq" id="XP_022133043.1"/>
    </source>
</evidence>
<dbReference type="PANTHER" id="PTHR43180">
    <property type="entry name" value="3-OXOACYL-(ACYL-CARRIER-PROTEIN) REDUCTASE (AFU_ORTHOLOGUE AFUA_6G11210)"/>
    <property type="match status" value="1"/>
</dbReference>
<dbReference type="Proteomes" id="UP000504603">
    <property type="component" value="Unplaced"/>
</dbReference>
<dbReference type="GO" id="GO:0016616">
    <property type="term" value="F:oxidoreductase activity, acting on the CH-OH group of donors, NAD or NADP as acceptor"/>
    <property type="evidence" value="ECO:0007669"/>
    <property type="project" value="InterPro"/>
</dbReference>
<dbReference type="SUPFAM" id="SSF51735">
    <property type="entry name" value="NAD(P)-binding Rossmann-fold domains"/>
    <property type="match status" value="1"/>
</dbReference>
<keyword evidence="3" id="KW-1185">Reference proteome</keyword>
<evidence type="ECO:0000313" key="3">
    <source>
        <dbReference type="Proteomes" id="UP000504603"/>
    </source>
</evidence>
<organism evidence="3 4">
    <name type="scientific">Momordica charantia</name>
    <name type="common">Bitter gourd</name>
    <name type="synonym">Balsam pear</name>
    <dbReference type="NCBI Taxonomy" id="3673"/>
    <lineage>
        <taxon>Eukaryota</taxon>
        <taxon>Viridiplantae</taxon>
        <taxon>Streptophyta</taxon>
        <taxon>Embryophyta</taxon>
        <taxon>Tracheophyta</taxon>
        <taxon>Spermatophyta</taxon>
        <taxon>Magnoliopsida</taxon>
        <taxon>eudicotyledons</taxon>
        <taxon>Gunneridae</taxon>
        <taxon>Pentapetalae</taxon>
        <taxon>rosids</taxon>
        <taxon>fabids</taxon>
        <taxon>Cucurbitales</taxon>
        <taxon>Cucurbitaceae</taxon>
        <taxon>Momordiceae</taxon>
        <taxon>Momordica</taxon>
    </lineage>
</organism>
<dbReference type="GeneID" id="111005735"/>
<dbReference type="Pfam" id="PF13561">
    <property type="entry name" value="adh_short_C2"/>
    <property type="match status" value="1"/>
</dbReference>
<dbReference type="PRINTS" id="PR00080">
    <property type="entry name" value="SDRFAMILY"/>
</dbReference>
<reference evidence="4" key="1">
    <citation type="submission" date="2025-08" db="UniProtKB">
        <authorList>
            <consortium name="RefSeq"/>
        </authorList>
    </citation>
    <scope>IDENTIFICATION</scope>
    <source>
        <strain evidence="4">OHB3-1</strain>
    </source>
</reference>
<dbReference type="NCBIfam" id="NF005559">
    <property type="entry name" value="PRK07231.1"/>
    <property type="match status" value="1"/>
</dbReference>
<gene>
    <name evidence="4" type="primary">LOC111005735</name>
</gene>
<dbReference type="PANTHER" id="PTHR43180:SF45">
    <property type="entry name" value="SECOISOLARICIRESINOL DEHYDROGENASE-LIKE ISOFORM X1"/>
    <property type="match status" value="1"/>
</dbReference>
<dbReference type="InterPro" id="IPR036291">
    <property type="entry name" value="NAD(P)-bd_dom_sf"/>
</dbReference>
<accession>A0A6J1BXW7</accession>
<dbReference type="AlphaFoldDB" id="A0A6J1BXW7"/>
<name>A0A6J1BXW7_MOMCH</name>